<name>A0A061G9N9_THECC</name>
<dbReference type="InParanoid" id="A0A061G9N9"/>
<organism evidence="1 2">
    <name type="scientific">Theobroma cacao</name>
    <name type="common">Cacao</name>
    <name type="synonym">Cocoa</name>
    <dbReference type="NCBI Taxonomy" id="3641"/>
    <lineage>
        <taxon>Eukaryota</taxon>
        <taxon>Viridiplantae</taxon>
        <taxon>Streptophyta</taxon>
        <taxon>Embryophyta</taxon>
        <taxon>Tracheophyta</taxon>
        <taxon>Spermatophyta</taxon>
        <taxon>Magnoliopsida</taxon>
        <taxon>eudicotyledons</taxon>
        <taxon>Gunneridae</taxon>
        <taxon>Pentapetalae</taxon>
        <taxon>rosids</taxon>
        <taxon>malvids</taxon>
        <taxon>Malvales</taxon>
        <taxon>Malvaceae</taxon>
        <taxon>Byttnerioideae</taxon>
        <taxon>Theobroma</taxon>
    </lineage>
</organism>
<accession>A0A061G9N9</accession>
<dbReference type="Proteomes" id="UP000026915">
    <property type="component" value="Chromosome 6"/>
</dbReference>
<dbReference type="HOGENOM" id="CLU_1838781_0_0_1"/>
<dbReference type="AlphaFoldDB" id="A0A061G9N9"/>
<dbReference type="EMBL" id="CM001884">
    <property type="protein sequence ID" value="EOY26590.1"/>
    <property type="molecule type" value="Genomic_DNA"/>
</dbReference>
<evidence type="ECO:0000313" key="2">
    <source>
        <dbReference type="Proteomes" id="UP000026915"/>
    </source>
</evidence>
<evidence type="ECO:0000313" key="1">
    <source>
        <dbReference type="EMBL" id="EOY26590.1"/>
    </source>
</evidence>
<reference evidence="1 2" key="1">
    <citation type="journal article" date="2013" name="Genome Biol.">
        <title>The genome sequence of the most widely cultivated cacao type and its use to identify candidate genes regulating pod color.</title>
        <authorList>
            <person name="Motamayor J.C."/>
            <person name="Mockaitis K."/>
            <person name="Schmutz J."/>
            <person name="Haiminen N."/>
            <person name="Iii D.L."/>
            <person name="Cornejo O."/>
            <person name="Findley S.D."/>
            <person name="Zheng P."/>
            <person name="Utro F."/>
            <person name="Royaert S."/>
            <person name="Saski C."/>
            <person name="Jenkins J."/>
            <person name="Podicheti R."/>
            <person name="Zhao M."/>
            <person name="Scheffler B.E."/>
            <person name="Stack J.C."/>
            <person name="Feltus F.A."/>
            <person name="Mustiga G.M."/>
            <person name="Amores F."/>
            <person name="Phillips W."/>
            <person name="Marelli J.P."/>
            <person name="May G.D."/>
            <person name="Shapiro H."/>
            <person name="Ma J."/>
            <person name="Bustamante C.D."/>
            <person name="Schnell R.J."/>
            <person name="Main D."/>
            <person name="Gilbert D."/>
            <person name="Parida L."/>
            <person name="Kuhn D.N."/>
        </authorList>
    </citation>
    <scope>NUCLEOTIDE SEQUENCE [LARGE SCALE GENOMIC DNA]</scope>
    <source>
        <strain evidence="2">cv. Matina 1-6</strain>
    </source>
</reference>
<proteinExistence type="predicted"/>
<keyword evidence="2" id="KW-1185">Reference proteome</keyword>
<gene>
    <name evidence="1" type="ORF">TCM_028428</name>
</gene>
<dbReference type="Gramene" id="EOY26590">
    <property type="protein sequence ID" value="EOY26590"/>
    <property type="gene ID" value="TCM_028428"/>
</dbReference>
<protein>
    <submittedName>
        <fullName evidence="1">Uncharacterized protein</fullName>
    </submittedName>
</protein>
<sequence>MPDSRRWKEILDTYIAPTDSKKISSHRAGITVVGRRATLEKSEKLFTYDGHLVMAANVKHSNMKRWRKAKPTSHFAQLNNTLENDMAMELALNARAVRWVVEPDTCGATDSLWISFYFFSNLMLSQLVCAFSEQNKRNSW</sequence>